<dbReference type="PANTHER" id="PTHR31669">
    <property type="entry name" value="PROTEIN FAR1-RELATED SEQUENCE 10-RELATED"/>
    <property type="match status" value="1"/>
</dbReference>
<reference evidence="2" key="1">
    <citation type="submission" date="2018-02" db="EMBL/GenBank/DDBJ databases">
        <authorList>
            <person name="Cohen D.B."/>
            <person name="Kent A.D."/>
        </authorList>
    </citation>
    <scope>NUCLEOTIDE SEQUENCE</scope>
</reference>
<keyword evidence="1" id="KW-0539">Nucleus</keyword>
<proteinExistence type="inferred from homology"/>
<dbReference type="GO" id="GO:0006355">
    <property type="term" value="P:regulation of DNA-templated transcription"/>
    <property type="evidence" value="ECO:0007669"/>
    <property type="project" value="UniProtKB-UniRule"/>
</dbReference>
<dbReference type="GO" id="GO:0005634">
    <property type="term" value="C:nucleus"/>
    <property type="evidence" value="ECO:0007669"/>
    <property type="project" value="UniProtKB-SubCell"/>
</dbReference>
<sequence>MSTSEMDGVGSFATSASVVEDLPQPVEGNMQDTLESVLRNLVIEPTVGMEFGSLLENLAGLEAYHNIKYYLLKAVHHSMTVEEFEESWNHTITSHHLQENECSTTLKVFVEQFKNALRNKVEKEIKSDFDCFKGKLECSSSSPMEKQFQEAYTHEVFKWVRIEFSRRQDCIVKKIVRGGEEVKYKIQDEAAIMRVFEVRFSSSECLVGCRKNSVEASVDVPRNKVVRSSKVVNCKGRPRTKRLKSSMEEVISKPKKKRNIAAARNVAQSTSTTEVEGSGFGDDSTSNMQYPMYMSHSNDGVIDLTNPMLSHSFVLQSMSGSQAHGYKGETSNLI</sequence>
<dbReference type="PANTHER" id="PTHR31669:SF283">
    <property type="entry name" value="PROTEIN FAR1-RELATED SEQUENCE"/>
    <property type="match status" value="1"/>
</dbReference>
<name>A0A2N9FIK8_FAGSY</name>
<gene>
    <name evidence="2" type="ORF">FSB_LOCUS14817</name>
</gene>
<comment type="function">
    <text evidence="1">Putative transcription activator involved in regulating light control of development.</text>
</comment>
<comment type="subcellular location">
    <subcellularLocation>
        <location evidence="1">Nucleus</location>
    </subcellularLocation>
</comment>
<dbReference type="EMBL" id="OIVN01000887">
    <property type="protein sequence ID" value="SPC86935.1"/>
    <property type="molecule type" value="Genomic_DNA"/>
</dbReference>
<dbReference type="GO" id="GO:0008270">
    <property type="term" value="F:zinc ion binding"/>
    <property type="evidence" value="ECO:0007669"/>
    <property type="project" value="UniProtKB-UniRule"/>
</dbReference>
<dbReference type="InterPro" id="IPR031052">
    <property type="entry name" value="FHY3/FAR1"/>
</dbReference>
<keyword evidence="1" id="KW-0863">Zinc-finger</keyword>
<protein>
    <recommendedName>
        <fullName evidence="1">Protein FAR1-RELATED SEQUENCE</fullName>
    </recommendedName>
</protein>
<evidence type="ECO:0000313" key="2">
    <source>
        <dbReference type="EMBL" id="SPC86935.1"/>
    </source>
</evidence>
<dbReference type="AlphaFoldDB" id="A0A2N9FIK8"/>
<organism evidence="2">
    <name type="scientific">Fagus sylvatica</name>
    <name type="common">Beechnut</name>
    <dbReference type="NCBI Taxonomy" id="28930"/>
    <lineage>
        <taxon>Eukaryota</taxon>
        <taxon>Viridiplantae</taxon>
        <taxon>Streptophyta</taxon>
        <taxon>Embryophyta</taxon>
        <taxon>Tracheophyta</taxon>
        <taxon>Spermatophyta</taxon>
        <taxon>Magnoliopsida</taxon>
        <taxon>eudicotyledons</taxon>
        <taxon>Gunneridae</taxon>
        <taxon>Pentapetalae</taxon>
        <taxon>rosids</taxon>
        <taxon>fabids</taxon>
        <taxon>Fagales</taxon>
        <taxon>Fagaceae</taxon>
        <taxon>Fagus</taxon>
    </lineage>
</organism>
<keyword evidence="1" id="KW-0862">Zinc</keyword>
<accession>A0A2N9FIK8</accession>
<comment type="similarity">
    <text evidence="1">Belongs to the FHY3/FAR1 family.</text>
</comment>
<keyword evidence="1" id="KW-0479">Metal-binding</keyword>
<evidence type="ECO:0000256" key="1">
    <source>
        <dbReference type="RuleBase" id="RU367018"/>
    </source>
</evidence>